<keyword evidence="3" id="KW-1185">Reference proteome</keyword>
<protein>
    <submittedName>
        <fullName evidence="2">Uncharacterized protein</fullName>
    </submittedName>
</protein>
<evidence type="ECO:0000313" key="2">
    <source>
        <dbReference type="EMBL" id="PHJ23149.1"/>
    </source>
</evidence>
<dbReference type="AlphaFoldDB" id="A0A2C6L4B8"/>
<evidence type="ECO:0000256" key="1">
    <source>
        <dbReference type="SAM" id="MobiDB-lite"/>
    </source>
</evidence>
<evidence type="ECO:0000313" key="3">
    <source>
        <dbReference type="Proteomes" id="UP000221165"/>
    </source>
</evidence>
<dbReference type="VEuPathDB" id="ToxoDB:CSUI_003002"/>
<comment type="caution">
    <text evidence="2">The sequence shown here is derived from an EMBL/GenBank/DDBJ whole genome shotgun (WGS) entry which is preliminary data.</text>
</comment>
<reference evidence="2 3" key="1">
    <citation type="journal article" date="2017" name="Int. J. Parasitol.">
        <title>The genome of the protozoan parasite Cystoisospora suis and a reverse vaccinology approach to identify vaccine candidates.</title>
        <authorList>
            <person name="Palmieri N."/>
            <person name="Shrestha A."/>
            <person name="Ruttkowski B."/>
            <person name="Beck T."/>
            <person name="Vogl C."/>
            <person name="Tomley F."/>
            <person name="Blake D.P."/>
            <person name="Joachim A."/>
        </authorList>
    </citation>
    <scope>NUCLEOTIDE SEQUENCE [LARGE SCALE GENOMIC DNA]</scope>
    <source>
        <strain evidence="2 3">Wien I</strain>
    </source>
</reference>
<sequence>MFLSLGFERSFFFLFASSIDAEKSSHARLFLSGRSLFFFFFGRSVSTYMPEKKKEREGRKERERERESLDLSFP</sequence>
<dbReference type="EMBL" id="MIGC01001267">
    <property type="protein sequence ID" value="PHJ23149.1"/>
    <property type="molecule type" value="Genomic_DNA"/>
</dbReference>
<organism evidence="2 3">
    <name type="scientific">Cystoisospora suis</name>
    <dbReference type="NCBI Taxonomy" id="483139"/>
    <lineage>
        <taxon>Eukaryota</taxon>
        <taxon>Sar</taxon>
        <taxon>Alveolata</taxon>
        <taxon>Apicomplexa</taxon>
        <taxon>Conoidasida</taxon>
        <taxon>Coccidia</taxon>
        <taxon>Eucoccidiorida</taxon>
        <taxon>Eimeriorina</taxon>
        <taxon>Sarcocystidae</taxon>
        <taxon>Cystoisospora</taxon>
    </lineage>
</organism>
<dbReference type="Proteomes" id="UP000221165">
    <property type="component" value="Unassembled WGS sequence"/>
</dbReference>
<name>A0A2C6L4B8_9APIC</name>
<accession>A0A2C6L4B8</accession>
<dbReference type="GeneID" id="94426411"/>
<dbReference type="RefSeq" id="XP_067924826.1">
    <property type="nucleotide sequence ID" value="XM_068063200.1"/>
</dbReference>
<feature type="compositionally biased region" description="Basic and acidic residues" evidence="1">
    <location>
        <begin position="50"/>
        <end position="74"/>
    </location>
</feature>
<gene>
    <name evidence="2" type="ORF">CSUI_003002</name>
</gene>
<feature type="region of interest" description="Disordered" evidence="1">
    <location>
        <begin position="49"/>
        <end position="74"/>
    </location>
</feature>
<proteinExistence type="predicted"/>